<sequence>MAANVNVAAICVGTRNLGPGWRSAVWVQGCPLRCPECLAPEWIPDRVANLVPAGDLAAELIADPAVDGLTFSGGEPMMQAAGLAEVAREVRRARDVSLICFTGFTLRRLKERPPSAGVADLLSEVDVLVDGPYLAVRNDGRGLRGSTNQQVRHLTDRLAEGFDFEHGPRTAEVRVGGDDEFVELMLVGVPPHGMAATVGEISRRIERENGR</sequence>
<dbReference type="Proteomes" id="UP000198583">
    <property type="component" value="Unassembled WGS sequence"/>
</dbReference>
<dbReference type="SUPFAM" id="SSF102114">
    <property type="entry name" value="Radical SAM enzymes"/>
    <property type="match status" value="1"/>
</dbReference>
<dbReference type="InterPro" id="IPR058240">
    <property type="entry name" value="rSAM_sf"/>
</dbReference>
<dbReference type="InterPro" id="IPR013785">
    <property type="entry name" value="Aldolase_TIM"/>
</dbReference>
<keyword evidence="6" id="KW-0411">Iron-sulfur</keyword>
<evidence type="ECO:0000313" key="7">
    <source>
        <dbReference type="EMBL" id="SFR04799.1"/>
    </source>
</evidence>
<dbReference type="SFLD" id="SFLDG01063">
    <property type="entry name" value="activating_enzymes__group_1"/>
    <property type="match status" value="1"/>
</dbReference>
<dbReference type="GO" id="GO:0046872">
    <property type="term" value="F:metal ion binding"/>
    <property type="evidence" value="ECO:0007669"/>
    <property type="project" value="UniProtKB-KW"/>
</dbReference>
<dbReference type="Gene3D" id="3.20.20.70">
    <property type="entry name" value="Aldolase class I"/>
    <property type="match status" value="1"/>
</dbReference>
<evidence type="ECO:0000313" key="8">
    <source>
        <dbReference type="Proteomes" id="UP000198583"/>
    </source>
</evidence>
<dbReference type="SFLD" id="SFLDG01066">
    <property type="entry name" value="organic_radical-activating_enz"/>
    <property type="match status" value="1"/>
</dbReference>
<dbReference type="EMBL" id="FOYL01000002">
    <property type="protein sequence ID" value="SFR04799.1"/>
    <property type="molecule type" value="Genomic_DNA"/>
</dbReference>
<dbReference type="PANTHER" id="PTHR30352">
    <property type="entry name" value="PYRUVATE FORMATE-LYASE-ACTIVATING ENZYME"/>
    <property type="match status" value="1"/>
</dbReference>
<dbReference type="AlphaFoldDB" id="A0A1I6DH80"/>
<dbReference type="SFLD" id="SFLDS00029">
    <property type="entry name" value="Radical_SAM"/>
    <property type="match status" value="1"/>
</dbReference>
<proteinExistence type="predicted"/>
<keyword evidence="8" id="KW-1185">Reference proteome</keyword>
<dbReference type="GO" id="GO:0043365">
    <property type="term" value="F:[formate-C-acetyltransferase]-activating enzyme activity"/>
    <property type="evidence" value="ECO:0007669"/>
    <property type="project" value="InterPro"/>
</dbReference>
<dbReference type="GO" id="GO:0004748">
    <property type="term" value="F:ribonucleoside-diphosphate reductase activity, thioredoxin disulfide as acceptor"/>
    <property type="evidence" value="ECO:0007669"/>
    <property type="project" value="TreeGrafter"/>
</dbReference>
<accession>A0A1I6DH80</accession>
<dbReference type="InterPro" id="IPR034457">
    <property type="entry name" value="Organic_radical-activating"/>
</dbReference>
<name>A0A1I6DH80_9PSEU</name>
<dbReference type="STRING" id="84724.SAMN04488564_102616"/>
<gene>
    <name evidence="7" type="ORF">SAMN04488564_102616</name>
</gene>
<evidence type="ECO:0000256" key="3">
    <source>
        <dbReference type="ARBA" id="ARBA00022691"/>
    </source>
</evidence>
<dbReference type="InterPro" id="IPR007197">
    <property type="entry name" value="rSAM"/>
</dbReference>
<keyword evidence="4" id="KW-0479">Metal-binding</keyword>
<keyword evidence="3" id="KW-0949">S-adenosyl-L-methionine</keyword>
<protein>
    <submittedName>
        <fullName evidence="7">Anaerobic ribonucleoside-triphosphate reductase activating protein</fullName>
    </submittedName>
</protein>
<dbReference type="Pfam" id="PF13353">
    <property type="entry name" value="Fer4_12"/>
    <property type="match status" value="1"/>
</dbReference>
<dbReference type="PANTHER" id="PTHR30352:SF2">
    <property type="entry name" value="ANAEROBIC RIBONUCLEOSIDE-TRIPHOSPHATE REDUCTASE-ACTIVATING PROTEIN"/>
    <property type="match status" value="1"/>
</dbReference>
<dbReference type="InterPro" id="IPR012837">
    <property type="entry name" value="NrdG"/>
</dbReference>
<evidence type="ECO:0000256" key="5">
    <source>
        <dbReference type="ARBA" id="ARBA00023004"/>
    </source>
</evidence>
<reference evidence="8" key="1">
    <citation type="submission" date="2016-10" db="EMBL/GenBank/DDBJ databases">
        <authorList>
            <person name="Varghese N."/>
            <person name="Submissions S."/>
        </authorList>
    </citation>
    <scope>NUCLEOTIDE SEQUENCE [LARGE SCALE GENOMIC DNA]</scope>
    <source>
        <strain evidence="8">DSM 44232</strain>
    </source>
</reference>
<evidence type="ECO:0000256" key="1">
    <source>
        <dbReference type="ARBA" id="ARBA00001966"/>
    </source>
</evidence>
<organism evidence="7 8">
    <name type="scientific">Lentzea waywayandensis</name>
    <dbReference type="NCBI Taxonomy" id="84724"/>
    <lineage>
        <taxon>Bacteria</taxon>
        <taxon>Bacillati</taxon>
        <taxon>Actinomycetota</taxon>
        <taxon>Actinomycetes</taxon>
        <taxon>Pseudonocardiales</taxon>
        <taxon>Pseudonocardiaceae</taxon>
        <taxon>Lentzea</taxon>
    </lineage>
</organism>
<keyword evidence="2" id="KW-0004">4Fe-4S</keyword>
<dbReference type="GO" id="GO:0051539">
    <property type="term" value="F:4 iron, 4 sulfur cluster binding"/>
    <property type="evidence" value="ECO:0007669"/>
    <property type="project" value="UniProtKB-KW"/>
</dbReference>
<evidence type="ECO:0000256" key="6">
    <source>
        <dbReference type="ARBA" id="ARBA00023014"/>
    </source>
</evidence>
<evidence type="ECO:0000256" key="4">
    <source>
        <dbReference type="ARBA" id="ARBA00022723"/>
    </source>
</evidence>
<keyword evidence="5" id="KW-0408">Iron</keyword>
<dbReference type="RefSeq" id="WP_093589404.1">
    <property type="nucleotide sequence ID" value="NZ_FOYL01000002.1"/>
</dbReference>
<dbReference type="SFLD" id="SFLDF00299">
    <property type="entry name" value="anaerobic_ribonucleoside-triph"/>
    <property type="match status" value="1"/>
</dbReference>
<comment type="cofactor">
    <cofactor evidence="1">
        <name>[4Fe-4S] cluster</name>
        <dbReference type="ChEBI" id="CHEBI:49883"/>
    </cofactor>
</comment>
<dbReference type="OrthoDB" id="9782387at2"/>
<evidence type="ECO:0000256" key="2">
    <source>
        <dbReference type="ARBA" id="ARBA00022485"/>
    </source>
</evidence>